<accession>A0AA40BTH8</accession>
<evidence type="ECO:0000259" key="1">
    <source>
        <dbReference type="Pfam" id="PF13243"/>
    </source>
</evidence>
<organism evidence="2 3">
    <name type="scientific">Schizothecium vesticola</name>
    <dbReference type="NCBI Taxonomy" id="314040"/>
    <lineage>
        <taxon>Eukaryota</taxon>
        <taxon>Fungi</taxon>
        <taxon>Dikarya</taxon>
        <taxon>Ascomycota</taxon>
        <taxon>Pezizomycotina</taxon>
        <taxon>Sordariomycetes</taxon>
        <taxon>Sordariomycetidae</taxon>
        <taxon>Sordariales</taxon>
        <taxon>Schizotheciaceae</taxon>
        <taxon>Schizothecium</taxon>
    </lineage>
</organism>
<proteinExistence type="predicted"/>
<comment type="caution">
    <text evidence="2">The sequence shown here is derived from an EMBL/GenBank/DDBJ whole genome shotgun (WGS) entry which is preliminary data.</text>
</comment>
<feature type="domain" description="Squalene cyclase C-terminal" evidence="1">
    <location>
        <begin position="23"/>
        <end position="84"/>
    </location>
</feature>
<evidence type="ECO:0000313" key="2">
    <source>
        <dbReference type="EMBL" id="KAK0740071.1"/>
    </source>
</evidence>
<reference evidence="2" key="1">
    <citation type="submission" date="2023-06" db="EMBL/GenBank/DDBJ databases">
        <title>Genome-scale phylogeny and comparative genomics of the fungal order Sordariales.</title>
        <authorList>
            <consortium name="Lawrence Berkeley National Laboratory"/>
            <person name="Hensen N."/>
            <person name="Bonometti L."/>
            <person name="Westerberg I."/>
            <person name="Brannstrom I.O."/>
            <person name="Guillou S."/>
            <person name="Cros-Aarteil S."/>
            <person name="Calhoun S."/>
            <person name="Haridas S."/>
            <person name="Kuo A."/>
            <person name="Mondo S."/>
            <person name="Pangilinan J."/>
            <person name="Riley R."/>
            <person name="LaButti K."/>
            <person name="Andreopoulos B."/>
            <person name="Lipzen A."/>
            <person name="Chen C."/>
            <person name="Yanf M."/>
            <person name="Daum C."/>
            <person name="Ng V."/>
            <person name="Clum A."/>
            <person name="Steindorff A."/>
            <person name="Ohm R."/>
            <person name="Martin F."/>
            <person name="Silar P."/>
            <person name="Natvig D."/>
            <person name="Lalanne C."/>
            <person name="Gautier V."/>
            <person name="Ament-velasquez S.L."/>
            <person name="Kruys A."/>
            <person name="Hutchinson M.I."/>
            <person name="Powell A.J."/>
            <person name="Barry K."/>
            <person name="Miller A.N."/>
            <person name="Grigoriev I.V."/>
            <person name="Debuchy R."/>
            <person name="Gladieux P."/>
            <person name="Thoren M.H."/>
            <person name="Johannesson H."/>
        </authorList>
    </citation>
    <scope>NUCLEOTIDE SEQUENCE</scope>
    <source>
        <strain evidence="2">SMH3187-1</strain>
    </source>
</reference>
<gene>
    <name evidence="2" type="ORF">B0T18DRAFT_417163</name>
</gene>
<dbReference type="Gene3D" id="1.50.10.20">
    <property type="match status" value="1"/>
</dbReference>
<sequence length="96" mass="11057">MGLMPYVNADRRQRWCDGDGGLREAVEKGVVWLIAHQDERYFGEGNGATWSEDVYTGTGFPGHFYLGYDFYRHYFPLMALGRYIQMVEGRPLDGIL</sequence>
<dbReference type="EMBL" id="JAUKUD010000006">
    <property type="protein sequence ID" value="KAK0740071.1"/>
    <property type="molecule type" value="Genomic_DNA"/>
</dbReference>
<dbReference type="SUPFAM" id="SSF48239">
    <property type="entry name" value="Terpenoid cyclases/Protein prenyltransferases"/>
    <property type="match status" value="1"/>
</dbReference>
<evidence type="ECO:0000313" key="3">
    <source>
        <dbReference type="Proteomes" id="UP001172155"/>
    </source>
</evidence>
<keyword evidence="3" id="KW-1185">Reference proteome</keyword>
<protein>
    <recommendedName>
        <fullName evidence="1">Squalene cyclase C-terminal domain-containing protein</fullName>
    </recommendedName>
</protein>
<dbReference type="AlphaFoldDB" id="A0AA40BTH8"/>
<name>A0AA40BTH8_9PEZI</name>
<dbReference type="InterPro" id="IPR032696">
    <property type="entry name" value="SQ_cyclase_C"/>
</dbReference>
<dbReference type="Pfam" id="PF13243">
    <property type="entry name" value="SQHop_cyclase_C"/>
    <property type="match status" value="1"/>
</dbReference>
<dbReference type="Proteomes" id="UP001172155">
    <property type="component" value="Unassembled WGS sequence"/>
</dbReference>
<dbReference type="InterPro" id="IPR008930">
    <property type="entry name" value="Terpenoid_cyclase/PrenylTrfase"/>
</dbReference>